<evidence type="ECO:0008006" key="3">
    <source>
        <dbReference type="Google" id="ProtNLM"/>
    </source>
</evidence>
<keyword evidence="2" id="KW-1185">Reference proteome</keyword>
<reference evidence="1 2" key="1">
    <citation type="submission" date="2016-02" db="EMBL/GenBank/DDBJ databases">
        <title>Genome sequence of Marichromatium gracile YL-28, a purple sulfur bacterium.</title>
        <authorList>
            <person name="Zhao C."/>
            <person name="Hong X."/>
            <person name="Chen S."/>
            <person name="Yang S."/>
        </authorList>
    </citation>
    <scope>NUCLEOTIDE SEQUENCE [LARGE SCALE GENOMIC DNA]</scope>
    <source>
        <strain evidence="1 2">YL28</strain>
    </source>
</reference>
<accession>A0ABR5VHJ1</accession>
<gene>
    <name evidence="1" type="ORF">AY586_11110</name>
</gene>
<protein>
    <recommendedName>
        <fullName evidence="3">Tetratricopeptide repeat protein</fullName>
    </recommendedName>
</protein>
<comment type="caution">
    <text evidence="1">The sequence shown here is derived from an EMBL/GenBank/DDBJ whole genome shotgun (WGS) entry which is preliminary data.</text>
</comment>
<proteinExistence type="predicted"/>
<dbReference type="InterPro" id="IPR011990">
    <property type="entry name" value="TPR-like_helical_dom_sf"/>
</dbReference>
<dbReference type="Proteomes" id="UP000075766">
    <property type="component" value="Unassembled WGS sequence"/>
</dbReference>
<name>A0ABR5VHJ1_MARGR</name>
<dbReference type="RefSeq" id="WP_062273845.1">
    <property type="nucleotide sequence ID" value="NZ_LSYU01000038.1"/>
</dbReference>
<dbReference type="SUPFAM" id="SSF48452">
    <property type="entry name" value="TPR-like"/>
    <property type="match status" value="1"/>
</dbReference>
<sequence length="63" mass="7073">MANLGIVYRIRGDLDRAEAMFQQCLTLFQGIGAHPRIGWAQAQLDALHEQRRQQVSAAPSETH</sequence>
<dbReference type="Pfam" id="PF13424">
    <property type="entry name" value="TPR_12"/>
    <property type="match status" value="1"/>
</dbReference>
<dbReference type="EMBL" id="LSYU01000038">
    <property type="protein sequence ID" value="KXX65190.1"/>
    <property type="molecule type" value="Genomic_DNA"/>
</dbReference>
<dbReference type="Gene3D" id="1.25.40.10">
    <property type="entry name" value="Tetratricopeptide repeat domain"/>
    <property type="match status" value="1"/>
</dbReference>
<evidence type="ECO:0000313" key="1">
    <source>
        <dbReference type="EMBL" id="KXX65190.1"/>
    </source>
</evidence>
<organism evidence="1 2">
    <name type="scientific">Marichromatium gracile</name>
    <name type="common">Chromatium gracile</name>
    <dbReference type="NCBI Taxonomy" id="1048"/>
    <lineage>
        <taxon>Bacteria</taxon>
        <taxon>Pseudomonadati</taxon>
        <taxon>Pseudomonadota</taxon>
        <taxon>Gammaproteobacteria</taxon>
        <taxon>Chromatiales</taxon>
        <taxon>Chromatiaceae</taxon>
        <taxon>Marichromatium</taxon>
    </lineage>
</organism>
<evidence type="ECO:0000313" key="2">
    <source>
        <dbReference type="Proteomes" id="UP000075766"/>
    </source>
</evidence>